<dbReference type="Gene3D" id="3.40.109.10">
    <property type="entry name" value="NADH Oxidase"/>
    <property type="match status" value="1"/>
</dbReference>
<reference evidence="4 5" key="1">
    <citation type="submission" date="2016-11" db="EMBL/GenBank/DDBJ databases">
        <authorList>
            <person name="Jaros S."/>
            <person name="Januszkiewicz K."/>
            <person name="Wedrychowicz H."/>
        </authorList>
    </citation>
    <scope>NUCLEOTIDE SEQUENCE [LARGE SCALE GENOMIC DNA]</scope>
    <source>
        <strain evidence="4 5">DSM 6191</strain>
    </source>
</reference>
<evidence type="ECO:0000313" key="5">
    <source>
        <dbReference type="Proteomes" id="UP000184241"/>
    </source>
</evidence>
<proteinExistence type="inferred from homology"/>
<dbReference type="Gene3D" id="2.20.180.10">
    <property type="entry name" value="putative fmn-dependent nitroreductase like domains"/>
    <property type="match status" value="1"/>
</dbReference>
<dbReference type="InterPro" id="IPR023312">
    <property type="entry name" value="Put_nitroreductase_C_bac"/>
</dbReference>
<protein>
    <submittedName>
        <fullName evidence="4">Nitroreductase</fullName>
    </submittedName>
</protein>
<accession>A0A1M6EHS2</accession>
<name>A0A1M6EHS2_9CLOT</name>
<evidence type="ECO:0000259" key="3">
    <source>
        <dbReference type="Pfam" id="PF00881"/>
    </source>
</evidence>
<dbReference type="CDD" id="cd02062">
    <property type="entry name" value="Nitro_FMN_reductase"/>
    <property type="match status" value="1"/>
</dbReference>
<dbReference type="InterPro" id="IPR029479">
    <property type="entry name" value="Nitroreductase"/>
</dbReference>
<dbReference type="InterPro" id="IPR000415">
    <property type="entry name" value="Nitroreductase-like"/>
</dbReference>
<dbReference type="GO" id="GO:0016491">
    <property type="term" value="F:oxidoreductase activity"/>
    <property type="evidence" value="ECO:0007669"/>
    <property type="project" value="UniProtKB-KW"/>
</dbReference>
<dbReference type="AlphaFoldDB" id="A0A1M6EHS2"/>
<dbReference type="Pfam" id="PF00881">
    <property type="entry name" value="Nitroreductase"/>
    <property type="match status" value="1"/>
</dbReference>
<dbReference type="EMBL" id="FQXU01000022">
    <property type="protein sequence ID" value="SHI84981.1"/>
    <property type="molecule type" value="Genomic_DNA"/>
</dbReference>
<dbReference type="PANTHER" id="PTHR43673">
    <property type="entry name" value="NAD(P)H NITROREDUCTASE YDGI-RELATED"/>
    <property type="match status" value="1"/>
</dbReference>
<evidence type="ECO:0000256" key="2">
    <source>
        <dbReference type="ARBA" id="ARBA00023002"/>
    </source>
</evidence>
<evidence type="ECO:0000256" key="1">
    <source>
        <dbReference type="ARBA" id="ARBA00007118"/>
    </source>
</evidence>
<dbReference type="RefSeq" id="WP_073022730.1">
    <property type="nucleotide sequence ID" value="NZ_FQXU01000022.1"/>
</dbReference>
<feature type="domain" description="Nitroreductase" evidence="3">
    <location>
        <begin position="6"/>
        <end position="150"/>
    </location>
</feature>
<dbReference type="SUPFAM" id="SSF55469">
    <property type="entry name" value="FMN-dependent nitroreductase-like"/>
    <property type="match status" value="1"/>
</dbReference>
<gene>
    <name evidence="4" type="ORF">SAMN02745941_04448</name>
</gene>
<comment type="similarity">
    <text evidence="1">Belongs to the nitroreductase family.</text>
</comment>
<dbReference type="Proteomes" id="UP000184241">
    <property type="component" value="Unassembled WGS sequence"/>
</dbReference>
<organism evidence="4 5">
    <name type="scientific">Clostridium intestinale DSM 6191</name>
    <dbReference type="NCBI Taxonomy" id="1121320"/>
    <lineage>
        <taxon>Bacteria</taxon>
        <taxon>Bacillati</taxon>
        <taxon>Bacillota</taxon>
        <taxon>Clostridia</taxon>
        <taxon>Eubacteriales</taxon>
        <taxon>Clostridiaceae</taxon>
        <taxon>Clostridium</taxon>
    </lineage>
</organism>
<keyword evidence="2" id="KW-0560">Oxidoreductase</keyword>
<dbReference type="PANTHER" id="PTHR43673:SF10">
    <property type="entry name" value="NADH DEHYDROGENASE_NAD(P)H NITROREDUCTASE XCC3605-RELATED"/>
    <property type="match status" value="1"/>
</dbReference>
<sequence>MLSELIKKNRSYRRFYQDEKISTETLLELVDLGRLSSSAANLQSLKYVLSNDDEKNQVIFNTLGWAGYLKDWAGPEEGEKPSAYLILVNDTSISKNPAIDVGIASTNILLAAVEKGLGGCMLLNVNKKILAPALNLSDNQEIAMVIALGKPKEEVILESVSSSSDIKYWRDANQTHHVPKRKLEDIIIK</sequence>
<evidence type="ECO:0000313" key="4">
    <source>
        <dbReference type="EMBL" id="SHI84981.1"/>
    </source>
</evidence>